<reference evidence="1 2" key="1">
    <citation type="journal article" date="2022" name="DNA Res.">
        <title>Chromosomal-level genome assembly of the orchid tree Bauhinia variegata (Leguminosae; Cercidoideae) supports the allotetraploid origin hypothesis of Bauhinia.</title>
        <authorList>
            <person name="Zhong Y."/>
            <person name="Chen Y."/>
            <person name="Zheng D."/>
            <person name="Pang J."/>
            <person name="Liu Y."/>
            <person name="Luo S."/>
            <person name="Meng S."/>
            <person name="Qian L."/>
            <person name="Wei D."/>
            <person name="Dai S."/>
            <person name="Zhou R."/>
        </authorList>
    </citation>
    <scope>NUCLEOTIDE SEQUENCE [LARGE SCALE GENOMIC DNA]</scope>
    <source>
        <strain evidence="1">BV-YZ2020</strain>
    </source>
</reference>
<gene>
    <name evidence="1" type="ORF">L6164_016890</name>
</gene>
<accession>A0ACB9N827</accession>
<proteinExistence type="predicted"/>
<name>A0ACB9N827_BAUVA</name>
<protein>
    <submittedName>
        <fullName evidence="1">Uncharacterized protein</fullName>
    </submittedName>
</protein>
<organism evidence="1 2">
    <name type="scientific">Bauhinia variegata</name>
    <name type="common">Purple orchid tree</name>
    <name type="synonym">Phanera variegata</name>
    <dbReference type="NCBI Taxonomy" id="167791"/>
    <lineage>
        <taxon>Eukaryota</taxon>
        <taxon>Viridiplantae</taxon>
        <taxon>Streptophyta</taxon>
        <taxon>Embryophyta</taxon>
        <taxon>Tracheophyta</taxon>
        <taxon>Spermatophyta</taxon>
        <taxon>Magnoliopsida</taxon>
        <taxon>eudicotyledons</taxon>
        <taxon>Gunneridae</taxon>
        <taxon>Pentapetalae</taxon>
        <taxon>rosids</taxon>
        <taxon>fabids</taxon>
        <taxon>Fabales</taxon>
        <taxon>Fabaceae</taxon>
        <taxon>Cercidoideae</taxon>
        <taxon>Cercideae</taxon>
        <taxon>Bauhiniinae</taxon>
        <taxon>Bauhinia</taxon>
    </lineage>
</organism>
<evidence type="ECO:0000313" key="2">
    <source>
        <dbReference type="Proteomes" id="UP000828941"/>
    </source>
</evidence>
<evidence type="ECO:0000313" key="1">
    <source>
        <dbReference type="EMBL" id="KAI4331944.1"/>
    </source>
</evidence>
<comment type="caution">
    <text evidence="1">The sequence shown here is derived from an EMBL/GenBank/DDBJ whole genome shotgun (WGS) entry which is preliminary data.</text>
</comment>
<sequence>MHDLLQKMGKNIVFEEAPSNPGRRSRLWSQEDVNNVLVKNKGTEAIQAIVLEVPRGYVAHWNPEAFSKTSDLKLLKLCSIQLPNGLKSLPGALRVLDWTYCPLKSLPLTIQLDELVNLKLCHSEIEQLWEGRKFLDGLKFINLSFSKNLIRSPDISDVPNLEVLVLKGCTSLFEAHSSLGLHKKLVVVNFKDCINLRSLPAKMEISSLEILILSGCSKIRKLPEFGGLAVLNLKNCKNLVCLPTTIHNLKSLKTLNVSGCSKISRLPENLRECKCLEELDVSETGIEEVPSCIFDLENLKVLSFEGCQGLVSKSWNWFLPFRWILGSHSVPKGFRLPHSWSTLSSLQRLNLSYCNLSEGSIPDDIDCLSSLQSLNLCGNNFVSLPSSISKLLKLEVLFLDCCEKLQVLPDLPLNIETLFACNCYALETSKFNPSKPCNVFTLSKEKVFTGNDPDAMNMFMVFQRFLQECKVLEPRFEMLIRGDMIPPWFGNQKYRSLTAVHVPRIGPQTEWVGFALCFLIYNSGYPSKDHHHEIDCYVYPNNHGATKILVTTTTLPHLELFEPHLYVLYLPGKEYREKIYTDNDCSEIEFVLKSYCCGGGIEIIGCGSRLVYQEDVEGLNMQQGKEKKQGDADAPPPNRLLRILPTIQKKIL</sequence>
<keyword evidence="2" id="KW-1185">Reference proteome</keyword>
<dbReference type="Proteomes" id="UP000828941">
    <property type="component" value="Chromosome 7"/>
</dbReference>
<dbReference type="EMBL" id="CM039432">
    <property type="protein sequence ID" value="KAI4331944.1"/>
    <property type="molecule type" value="Genomic_DNA"/>
</dbReference>